<feature type="region of interest" description="Disordered" evidence="2">
    <location>
        <begin position="123"/>
        <end position="150"/>
    </location>
</feature>
<dbReference type="Proteomes" id="UP001230051">
    <property type="component" value="Unassembled WGS sequence"/>
</dbReference>
<comment type="caution">
    <text evidence="3">The sequence shown here is derived from an EMBL/GenBank/DDBJ whole genome shotgun (WGS) entry which is preliminary data.</text>
</comment>
<keyword evidence="5" id="KW-1185">Reference proteome</keyword>
<feature type="compositionally biased region" description="Low complexity" evidence="2">
    <location>
        <begin position="129"/>
        <end position="150"/>
    </location>
</feature>
<evidence type="ECO:0008006" key="6">
    <source>
        <dbReference type="Google" id="ProtNLM"/>
    </source>
</evidence>
<evidence type="ECO:0000313" key="4">
    <source>
        <dbReference type="EMBL" id="KAK1148894.1"/>
    </source>
</evidence>
<feature type="compositionally biased region" description="Polar residues" evidence="2">
    <location>
        <begin position="34"/>
        <end position="43"/>
    </location>
</feature>
<organism evidence="3 5">
    <name type="scientific">Acipenser oxyrinchus oxyrinchus</name>
    <dbReference type="NCBI Taxonomy" id="40147"/>
    <lineage>
        <taxon>Eukaryota</taxon>
        <taxon>Metazoa</taxon>
        <taxon>Chordata</taxon>
        <taxon>Craniata</taxon>
        <taxon>Vertebrata</taxon>
        <taxon>Euteleostomi</taxon>
        <taxon>Actinopterygii</taxon>
        <taxon>Chondrostei</taxon>
        <taxon>Acipenseriformes</taxon>
        <taxon>Acipenseridae</taxon>
        <taxon>Acipenser</taxon>
    </lineage>
</organism>
<proteinExistence type="predicted"/>
<dbReference type="Gene3D" id="1.10.10.2590">
    <property type="entry name" value="BEN domain"/>
    <property type="match status" value="1"/>
</dbReference>
<evidence type="ECO:0000313" key="3">
    <source>
        <dbReference type="EMBL" id="KAK1147266.1"/>
    </source>
</evidence>
<reference evidence="3" key="1">
    <citation type="submission" date="2022-02" db="EMBL/GenBank/DDBJ databases">
        <title>Atlantic sturgeon de novo genome assembly.</title>
        <authorList>
            <person name="Stock M."/>
            <person name="Klopp C."/>
            <person name="Guiguen Y."/>
            <person name="Cabau C."/>
            <person name="Parinello H."/>
            <person name="Santidrian Yebra-Pimentel E."/>
            <person name="Kuhl H."/>
            <person name="Dirks R.P."/>
            <person name="Guessner J."/>
            <person name="Wuertz S."/>
            <person name="Du K."/>
            <person name="Schartl M."/>
        </authorList>
    </citation>
    <scope>NUCLEOTIDE SEQUENCE</scope>
    <source>
        <strain evidence="3">STURGEONOMICS-FGT-2020</strain>
        <tissue evidence="3">Whole blood</tissue>
    </source>
</reference>
<gene>
    <name evidence="4" type="ORF">AOXY_G34927</name>
    <name evidence="3" type="ORF">AOXY_G35610</name>
</gene>
<dbReference type="AlphaFoldDB" id="A0AAD8CH48"/>
<dbReference type="EMBL" id="JAGXEW010000083">
    <property type="protein sequence ID" value="KAK1148894.1"/>
    <property type="molecule type" value="Genomic_DNA"/>
</dbReference>
<feature type="coiled-coil region" evidence="1">
    <location>
        <begin position="73"/>
        <end position="107"/>
    </location>
</feature>
<sequence length="264" mass="29288">MRKRKIAQFPSEDESAHLFFSDSFSEKKKVQKKGGTSSTNLVSKLQARRKEQFPDSKLKYDDQSASRDYQADKEQFCSKCTALKNKIEELEEDQKQLSNQIGAMNDLQSLVGELRHSLSGQLCPQNLTSPSRPIPSATASPSASSFESISLDSDSSNETVLIGEDVKVNRTLLQRCNHSQPTKLVCDLLALTGQRASSKEVVKPPLNTKKVNAIFAYTLSKFPTVPLKELTGAARNKLNNQSKLYRKPLTGKLAFLVNVTACLF</sequence>
<evidence type="ECO:0000256" key="1">
    <source>
        <dbReference type="SAM" id="Coils"/>
    </source>
</evidence>
<name>A0AAD8CH48_ACIOX</name>
<dbReference type="EMBL" id="JAGXEW010000111">
    <property type="protein sequence ID" value="KAK1147266.1"/>
    <property type="molecule type" value="Genomic_DNA"/>
</dbReference>
<feature type="region of interest" description="Disordered" evidence="2">
    <location>
        <begin position="30"/>
        <end position="66"/>
    </location>
</feature>
<accession>A0AAD8CH48</accession>
<feature type="compositionally biased region" description="Basic and acidic residues" evidence="2">
    <location>
        <begin position="48"/>
        <end position="66"/>
    </location>
</feature>
<keyword evidence="1" id="KW-0175">Coiled coil</keyword>
<evidence type="ECO:0000256" key="2">
    <source>
        <dbReference type="SAM" id="MobiDB-lite"/>
    </source>
</evidence>
<protein>
    <recommendedName>
        <fullName evidence="6">BEN domain-containing protein</fullName>
    </recommendedName>
</protein>
<evidence type="ECO:0000313" key="5">
    <source>
        <dbReference type="Proteomes" id="UP001230051"/>
    </source>
</evidence>